<reference evidence="1" key="1">
    <citation type="journal article" date="2021" name="Proc. Natl. Acad. Sci. U.S.A.">
        <title>A Catalog of Tens of Thousands of Viruses from Human Metagenomes Reveals Hidden Associations with Chronic Diseases.</title>
        <authorList>
            <person name="Tisza M.J."/>
            <person name="Buck C.B."/>
        </authorList>
    </citation>
    <scope>NUCLEOTIDE SEQUENCE</scope>
    <source>
        <strain evidence="1">CtzwE5</strain>
    </source>
</reference>
<organism evidence="1">
    <name type="scientific">Myoviridae sp. ctzwE5</name>
    <dbReference type="NCBI Taxonomy" id="2825214"/>
    <lineage>
        <taxon>Viruses</taxon>
        <taxon>Duplodnaviria</taxon>
        <taxon>Heunggongvirae</taxon>
        <taxon>Uroviricota</taxon>
        <taxon>Caudoviricetes</taxon>
    </lineage>
</organism>
<evidence type="ECO:0000313" key="1">
    <source>
        <dbReference type="EMBL" id="DAE11100.1"/>
    </source>
</evidence>
<name>A0A8S5PXR8_9CAUD</name>
<accession>A0A8S5PXR8</accession>
<proteinExistence type="predicted"/>
<dbReference type="EMBL" id="BK015525">
    <property type="protein sequence ID" value="DAE11100.1"/>
    <property type="molecule type" value="Genomic_DNA"/>
</dbReference>
<protein>
    <submittedName>
        <fullName evidence="1">Uncharacterized protein</fullName>
    </submittedName>
</protein>
<sequence length="128" mass="15083">MTREEKIDELYNFCNMHDSCDQCKLDDLTSVCEFEDMCNKKIDRFYDVMVGHETKVGERDVKEKPKTVTENPTGVVKEDHERVKTVTDILEEVKQEMCDGYCVYPRITPNSEEKYKRICDEECPLNKL</sequence>